<dbReference type="Gene3D" id="1.10.10.60">
    <property type="entry name" value="Homeodomain-like"/>
    <property type="match status" value="1"/>
</dbReference>
<reference evidence="5 6" key="1">
    <citation type="journal article" date="2016" name="Proc. Natl. Acad. Sci. U.S.A.">
        <title>Comparative genomics of biotechnologically important yeasts.</title>
        <authorList>
            <person name="Riley R."/>
            <person name="Haridas S."/>
            <person name="Wolfe K.H."/>
            <person name="Lopes M.R."/>
            <person name="Hittinger C.T."/>
            <person name="Goeker M."/>
            <person name="Salamov A.A."/>
            <person name="Wisecaver J.H."/>
            <person name="Long T.M."/>
            <person name="Calvey C.H."/>
            <person name="Aerts A.L."/>
            <person name="Barry K.W."/>
            <person name="Choi C."/>
            <person name="Clum A."/>
            <person name="Coughlan A.Y."/>
            <person name="Deshpande S."/>
            <person name="Douglass A.P."/>
            <person name="Hanson S.J."/>
            <person name="Klenk H.-P."/>
            <person name="LaButti K.M."/>
            <person name="Lapidus A."/>
            <person name="Lindquist E.A."/>
            <person name="Lipzen A.M."/>
            <person name="Meier-Kolthoff J.P."/>
            <person name="Ohm R.A."/>
            <person name="Otillar R.P."/>
            <person name="Pangilinan J.L."/>
            <person name="Peng Y."/>
            <person name="Rokas A."/>
            <person name="Rosa C.A."/>
            <person name="Scheuner C."/>
            <person name="Sibirny A.A."/>
            <person name="Slot J.C."/>
            <person name="Stielow J.B."/>
            <person name="Sun H."/>
            <person name="Kurtzman C.P."/>
            <person name="Blackwell M."/>
            <person name="Grigoriev I.V."/>
            <person name="Jeffries T.W."/>
        </authorList>
    </citation>
    <scope>NUCLEOTIDE SEQUENCE [LARGE SCALE GENOMIC DNA]</scope>
    <source>
        <strain evidence="5 6">DSM 6958</strain>
    </source>
</reference>
<organism evidence="5 6">
    <name type="scientific">Nadsonia fulvescens var. elongata DSM 6958</name>
    <dbReference type="NCBI Taxonomy" id="857566"/>
    <lineage>
        <taxon>Eukaryota</taxon>
        <taxon>Fungi</taxon>
        <taxon>Dikarya</taxon>
        <taxon>Ascomycota</taxon>
        <taxon>Saccharomycotina</taxon>
        <taxon>Dipodascomycetes</taxon>
        <taxon>Dipodascales</taxon>
        <taxon>Dipodascales incertae sedis</taxon>
        <taxon>Nadsonia</taxon>
    </lineage>
</organism>
<dbReference type="GO" id="GO:0031848">
    <property type="term" value="P:protection from non-homologous end joining at telomere"/>
    <property type="evidence" value="ECO:0007669"/>
    <property type="project" value="TreeGrafter"/>
</dbReference>
<dbReference type="Pfam" id="PF16589">
    <property type="entry name" value="BRCT_2"/>
    <property type="match status" value="1"/>
</dbReference>
<dbReference type="InterPro" id="IPR001357">
    <property type="entry name" value="BRCT_dom"/>
</dbReference>
<feature type="region of interest" description="Disordered" evidence="3">
    <location>
        <begin position="458"/>
        <end position="496"/>
    </location>
</feature>
<feature type="compositionally biased region" description="Basic and acidic residues" evidence="3">
    <location>
        <begin position="262"/>
        <end position="287"/>
    </location>
</feature>
<dbReference type="InterPro" id="IPR039595">
    <property type="entry name" value="TE2IP/Rap1"/>
</dbReference>
<evidence type="ECO:0000256" key="3">
    <source>
        <dbReference type="SAM" id="MobiDB-lite"/>
    </source>
</evidence>
<dbReference type="PANTHER" id="PTHR16466:SF6">
    <property type="entry name" value="TELOMERIC REPEAT-BINDING FACTOR 2-INTERACTING PROTEIN 1"/>
    <property type="match status" value="1"/>
</dbReference>
<keyword evidence="2" id="KW-0779">Telomere</keyword>
<comment type="function">
    <text evidence="2">Involved in the regulation of telomere length, clustering and has a specific role in telomere position effect (TPE).</text>
</comment>
<comment type="subunit">
    <text evidence="2">Homodimer.</text>
</comment>
<keyword evidence="1 2" id="KW-0539">Nucleus</keyword>
<evidence type="ECO:0000259" key="4">
    <source>
        <dbReference type="Pfam" id="PF16589"/>
    </source>
</evidence>
<sequence>MPDSPLGFENEAQFSNESFGFAGNGSPQWPERSVGDALFESDNGDPIKFHLSFALTDRATLAELIESNGGAVVTTSREAHYLIRNPADVKVNLDDFYTPAFIYDSVQSRERLDPSIYLNRRSNLIQTRSRVVKYTPEEDEFIAAYLSLYGSSSGSSSYVFERLSRLLKSRHTTESIKNHLKHTPLNYRDRREKFINKPQLHVPIKSREEISRHLETYIPTSEITRTAVNLSGHGASYETRLVAQPETIDRNMASRGQSGKARQMERSMMEKEMVRREPTEEGIRETGETGGPQVGNKPDDGQVVNAGTLGPSLQKGYQQTQPAGIAPVYMFGQTKLTGLFKTPDAAITRKIAKVRRRLEANSKSAASDRSDVTKDDEWGVRDQMGRKSSVASMVSQSEGDLIESGIIEPTSDGIGEMESATNRDYHEDMLAGELLRLYNRMNMSVRRHSFKRAWDLESSNKQVGDHTKDGAPGEGFPEGGGSERDLSFTSQYSFEY</sequence>
<gene>
    <name evidence="5" type="ORF">NADFUDRAFT_51049</name>
</gene>
<keyword evidence="2" id="KW-0158">Chromosome</keyword>
<feature type="region of interest" description="Disordered" evidence="3">
    <location>
        <begin position="359"/>
        <end position="378"/>
    </location>
</feature>
<dbReference type="GO" id="GO:0070187">
    <property type="term" value="C:shelterin complex"/>
    <property type="evidence" value="ECO:0007669"/>
    <property type="project" value="TreeGrafter"/>
</dbReference>
<accession>A0A1E3PKE2</accession>
<feature type="domain" description="BRCT" evidence="4">
    <location>
        <begin position="38"/>
        <end position="117"/>
    </location>
</feature>
<dbReference type="Proteomes" id="UP000095009">
    <property type="component" value="Unassembled WGS sequence"/>
</dbReference>
<name>A0A1E3PKE2_9ASCO</name>
<dbReference type="PANTHER" id="PTHR16466">
    <property type="entry name" value="TELOMERE REPEAT-BINDING FACTOR 2-INTERACTING PROTEIN 1"/>
    <property type="match status" value="1"/>
</dbReference>
<dbReference type="EMBL" id="KV454409">
    <property type="protein sequence ID" value="ODQ65770.1"/>
    <property type="molecule type" value="Genomic_DNA"/>
</dbReference>
<feature type="region of interest" description="Disordered" evidence="3">
    <location>
        <begin position="252"/>
        <end position="298"/>
    </location>
</feature>
<dbReference type="OrthoDB" id="2115865at2759"/>
<feature type="compositionally biased region" description="Polar residues" evidence="3">
    <location>
        <begin position="487"/>
        <end position="496"/>
    </location>
</feature>
<feature type="compositionally biased region" description="Basic and acidic residues" evidence="3">
    <location>
        <begin position="366"/>
        <end position="378"/>
    </location>
</feature>
<dbReference type="AlphaFoldDB" id="A0A1E3PKE2"/>
<dbReference type="GO" id="GO:0010833">
    <property type="term" value="P:telomere maintenance via telomere lengthening"/>
    <property type="evidence" value="ECO:0007669"/>
    <property type="project" value="UniProtKB-UniRule"/>
</dbReference>
<comment type="similarity">
    <text evidence="2">Belongs to the RAP1 family.</text>
</comment>
<evidence type="ECO:0000313" key="6">
    <source>
        <dbReference type="Proteomes" id="UP000095009"/>
    </source>
</evidence>
<dbReference type="InterPro" id="IPR036420">
    <property type="entry name" value="BRCT_dom_sf"/>
</dbReference>
<evidence type="ECO:0000313" key="5">
    <source>
        <dbReference type="EMBL" id="ODQ65770.1"/>
    </source>
</evidence>
<proteinExistence type="inferred from homology"/>
<evidence type="ECO:0000256" key="2">
    <source>
        <dbReference type="RuleBase" id="RU367107"/>
    </source>
</evidence>
<protein>
    <recommendedName>
        <fullName evidence="2">DNA-binding protein RAP1</fullName>
    </recommendedName>
</protein>
<dbReference type="Gene3D" id="3.40.50.10190">
    <property type="entry name" value="BRCT domain"/>
    <property type="match status" value="1"/>
</dbReference>
<evidence type="ECO:0000256" key="1">
    <source>
        <dbReference type="ARBA" id="ARBA00023242"/>
    </source>
</evidence>
<keyword evidence="6" id="KW-1185">Reference proteome</keyword>
<comment type="subcellular location">
    <subcellularLocation>
        <location evidence="2">Nucleus</location>
    </subcellularLocation>
    <subcellularLocation>
        <location evidence="2">Chromosome</location>
        <location evidence="2">Telomere</location>
    </subcellularLocation>
</comment>
<dbReference type="GO" id="GO:0042162">
    <property type="term" value="F:telomeric DNA binding"/>
    <property type="evidence" value="ECO:0007669"/>
    <property type="project" value="TreeGrafter"/>
</dbReference>